<reference evidence="7" key="1">
    <citation type="journal article" date="2019" name="Int. J. Syst. Evol. Microbiol.">
        <title>The Global Catalogue of Microorganisms (GCM) 10K type strain sequencing project: providing services to taxonomists for standard genome sequencing and annotation.</title>
        <authorList>
            <consortium name="The Broad Institute Genomics Platform"/>
            <consortium name="The Broad Institute Genome Sequencing Center for Infectious Disease"/>
            <person name="Wu L."/>
            <person name="Ma J."/>
        </authorList>
    </citation>
    <scope>NUCLEOTIDE SEQUENCE [LARGE SCALE GENOMIC DNA]</scope>
    <source>
        <strain evidence="7">CGMCC 4.7330</strain>
    </source>
</reference>
<dbReference type="InterPro" id="IPR050109">
    <property type="entry name" value="HTH-type_TetR-like_transc_reg"/>
</dbReference>
<gene>
    <name evidence="6" type="ORF">ACFO0B_17560</name>
</gene>
<sequence>MTKKKPAGVYHHGDLRNALVQAAGALAVRGGPGAVTVRAAAREAGVTPTAAYRHFTNQEALLRAAQQQAQHTLFTVMSAEVDADAPAIERLRAAGRGYITFALREPGLFRTAFCAPANTGALAGDEPAFTLLSTLLDELVETGYTAPEDRPDAEIAAWSAVHGVAALLLDGVFSWMQRDAAIEAVVGVVARGLATGPAAH</sequence>
<evidence type="ECO:0000256" key="4">
    <source>
        <dbReference type="PROSITE-ProRule" id="PRU00335"/>
    </source>
</evidence>
<proteinExistence type="predicted"/>
<dbReference type="Proteomes" id="UP001595696">
    <property type="component" value="Unassembled WGS sequence"/>
</dbReference>
<evidence type="ECO:0000256" key="1">
    <source>
        <dbReference type="ARBA" id="ARBA00023015"/>
    </source>
</evidence>
<keyword evidence="3" id="KW-0804">Transcription</keyword>
<organism evidence="6 7">
    <name type="scientific">Nocardia jiangsuensis</name>
    <dbReference type="NCBI Taxonomy" id="1691563"/>
    <lineage>
        <taxon>Bacteria</taxon>
        <taxon>Bacillati</taxon>
        <taxon>Actinomycetota</taxon>
        <taxon>Actinomycetes</taxon>
        <taxon>Mycobacteriales</taxon>
        <taxon>Nocardiaceae</taxon>
        <taxon>Nocardia</taxon>
    </lineage>
</organism>
<dbReference type="SUPFAM" id="SSF48498">
    <property type="entry name" value="Tetracyclin repressor-like, C-terminal domain"/>
    <property type="match status" value="1"/>
</dbReference>
<dbReference type="PANTHER" id="PTHR30055">
    <property type="entry name" value="HTH-TYPE TRANSCRIPTIONAL REGULATOR RUTR"/>
    <property type="match status" value="1"/>
</dbReference>
<keyword evidence="2 4" id="KW-0238">DNA-binding</keyword>
<accession>A0ABV8DW68</accession>
<dbReference type="InterPro" id="IPR001647">
    <property type="entry name" value="HTH_TetR"/>
</dbReference>
<dbReference type="Pfam" id="PF13305">
    <property type="entry name" value="TetR_C_33"/>
    <property type="match status" value="1"/>
</dbReference>
<dbReference type="SUPFAM" id="SSF46689">
    <property type="entry name" value="Homeodomain-like"/>
    <property type="match status" value="1"/>
</dbReference>
<keyword evidence="1" id="KW-0805">Transcription regulation</keyword>
<evidence type="ECO:0000256" key="3">
    <source>
        <dbReference type="ARBA" id="ARBA00023163"/>
    </source>
</evidence>
<dbReference type="Pfam" id="PF00440">
    <property type="entry name" value="TetR_N"/>
    <property type="match status" value="1"/>
</dbReference>
<dbReference type="RefSeq" id="WP_378613538.1">
    <property type="nucleotide sequence ID" value="NZ_JBHSAX010000014.1"/>
</dbReference>
<evidence type="ECO:0000313" key="6">
    <source>
        <dbReference type="EMBL" id="MFC3963801.1"/>
    </source>
</evidence>
<evidence type="ECO:0000313" key="7">
    <source>
        <dbReference type="Proteomes" id="UP001595696"/>
    </source>
</evidence>
<protein>
    <submittedName>
        <fullName evidence="6">TetR/AcrR family transcriptional regulator</fullName>
    </submittedName>
</protein>
<name>A0ABV8DW68_9NOCA</name>
<dbReference type="InterPro" id="IPR025996">
    <property type="entry name" value="MT1864/Rv1816-like_C"/>
</dbReference>
<dbReference type="PROSITE" id="PS50977">
    <property type="entry name" value="HTH_TETR_2"/>
    <property type="match status" value="1"/>
</dbReference>
<dbReference type="InterPro" id="IPR036271">
    <property type="entry name" value="Tet_transcr_reg_TetR-rel_C_sf"/>
</dbReference>
<evidence type="ECO:0000256" key="2">
    <source>
        <dbReference type="ARBA" id="ARBA00023125"/>
    </source>
</evidence>
<feature type="domain" description="HTH tetR-type" evidence="5">
    <location>
        <begin position="13"/>
        <end position="73"/>
    </location>
</feature>
<dbReference type="PANTHER" id="PTHR30055:SF220">
    <property type="entry name" value="TETR-FAMILY REGULATORY PROTEIN"/>
    <property type="match status" value="1"/>
</dbReference>
<comment type="caution">
    <text evidence="6">The sequence shown here is derived from an EMBL/GenBank/DDBJ whole genome shotgun (WGS) entry which is preliminary data.</text>
</comment>
<dbReference type="InterPro" id="IPR009057">
    <property type="entry name" value="Homeodomain-like_sf"/>
</dbReference>
<dbReference type="EMBL" id="JBHSAX010000014">
    <property type="protein sequence ID" value="MFC3963801.1"/>
    <property type="molecule type" value="Genomic_DNA"/>
</dbReference>
<evidence type="ECO:0000259" key="5">
    <source>
        <dbReference type="PROSITE" id="PS50977"/>
    </source>
</evidence>
<dbReference type="Gene3D" id="1.10.357.10">
    <property type="entry name" value="Tetracycline Repressor, domain 2"/>
    <property type="match status" value="1"/>
</dbReference>
<feature type="DNA-binding region" description="H-T-H motif" evidence="4">
    <location>
        <begin position="36"/>
        <end position="55"/>
    </location>
</feature>
<keyword evidence="7" id="KW-1185">Reference proteome</keyword>